<proteinExistence type="predicted"/>
<dbReference type="EMBL" id="SGWW01000001">
    <property type="protein sequence ID" value="RZS59288.1"/>
    <property type="molecule type" value="Genomic_DNA"/>
</dbReference>
<keyword evidence="3" id="KW-1185">Reference proteome</keyword>
<evidence type="ECO:0000313" key="2">
    <source>
        <dbReference type="EMBL" id="RZS59288.1"/>
    </source>
</evidence>
<evidence type="ECO:0000256" key="1">
    <source>
        <dbReference type="SAM" id="MobiDB-lite"/>
    </source>
</evidence>
<gene>
    <name evidence="2" type="ORF">EV141_0508</name>
</gene>
<feature type="region of interest" description="Disordered" evidence="1">
    <location>
        <begin position="136"/>
        <end position="258"/>
    </location>
</feature>
<reference evidence="2 3" key="1">
    <citation type="journal article" date="2015" name="Stand. Genomic Sci.">
        <title>Genomic Encyclopedia of Bacterial and Archaeal Type Strains, Phase III: the genomes of soil and plant-associated and newly described type strains.</title>
        <authorList>
            <person name="Whitman W.B."/>
            <person name="Woyke T."/>
            <person name="Klenk H.P."/>
            <person name="Zhou Y."/>
            <person name="Lilburn T.G."/>
            <person name="Beck B.J."/>
            <person name="De Vos P."/>
            <person name="Vandamme P."/>
            <person name="Eisen J.A."/>
            <person name="Garrity G."/>
            <person name="Hugenholtz P."/>
            <person name="Kyrpides N.C."/>
        </authorList>
    </citation>
    <scope>NUCLEOTIDE SEQUENCE [LARGE SCALE GENOMIC DNA]</scope>
    <source>
        <strain evidence="2 3">CV2</strain>
    </source>
</reference>
<comment type="caution">
    <text evidence="2">The sequence shown here is derived from an EMBL/GenBank/DDBJ whole genome shotgun (WGS) entry which is preliminary data.</text>
</comment>
<name>A0A4Q7LYJ7_9MICO</name>
<dbReference type="AlphaFoldDB" id="A0A4Q7LYJ7"/>
<feature type="compositionally biased region" description="Acidic residues" evidence="1">
    <location>
        <begin position="227"/>
        <end position="245"/>
    </location>
</feature>
<feature type="compositionally biased region" description="Acidic residues" evidence="1">
    <location>
        <begin position="136"/>
        <end position="167"/>
    </location>
</feature>
<evidence type="ECO:0000313" key="3">
    <source>
        <dbReference type="Proteomes" id="UP000293519"/>
    </source>
</evidence>
<protein>
    <submittedName>
        <fullName evidence="2">Uncharacterized protein</fullName>
    </submittedName>
</protein>
<dbReference type="Proteomes" id="UP000293519">
    <property type="component" value="Unassembled WGS sequence"/>
</dbReference>
<feature type="compositionally biased region" description="Basic and acidic residues" evidence="1">
    <location>
        <begin position="201"/>
        <end position="218"/>
    </location>
</feature>
<sequence>MSEMSERVNDDQLLDRLLTGQVPAEQTELVALSAALQELRSATHVSGPQPSAALQMRLDAPAGAPVSAAAGEAAADATPGRKSVFEWIAGLGLATKIAAGSGVLALGLTGAGAAGALPGPAQDAFDSVVSTVLPTEGDEVPVEDAPVEGEAPVEGDETIDDGTETDAELPVGSDEFSSWVSENAKDPEKVGAEFGEQVSEQARELRDEKAAERGKAPEETPAPGEPEAPESDDESSGDETADDAETTQRGAGAERGRP</sequence>
<organism evidence="2 3">
    <name type="scientific">Microcella putealis</name>
    <dbReference type="NCBI Taxonomy" id="337005"/>
    <lineage>
        <taxon>Bacteria</taxon>
        <taxon>Bacillati</taxon>
        <taxon>Actinomycetota</taxon>
        <taxon>Actinomycetes</taxon>
        <taxon>Micrococcales</taxon>
        <taxon>Microbacteriaceae</taxon>
        <taxon>Microcella</taxon>
    </lineage>
</organism>
<accession>A0A4Q7LYJ7</accession>